<proteinExistence type="predicted"/>
<gene>
    <name evidence="4" type="primary">Znf541_predicted</name>
    <name evidence="4" type="ORF">rCG_54130</name>
</gene>
<keyword evidence="1" id="KW-0862">Zinc</keyword>
<dbReference type="PROSITE" id="PS00028">
    <property type="entry name" value="ZINC_FINGER_C2H2_1"/>
    <property type="match status" value="1"/>
</dbReference>
<dbReference type="PROSITE" id="PS50157">
    <property type="entry name" value="ZINC_FINGER_C2H2_2"/>
    <property type="match status" value="1"/>
</dbReference>
<feature type="region of interest" description="Disordered" evidence="2">
    <location>
        <begin position="22"/>
        <end position="185"/>
    </location>
</feature>
<keyword evidence="1" id="KW-0479">Metal-binding</keyword>
<evidence type="ECO:0000256" key="1">
    <source>
        <dbReference type="PROSITE-ProRule" id="PRU00042"/>
    </source>
</evidence>
<keyword evidence="1" id="KW-0863">Zinc-finger</keyword>
<name>A6J892_RAT</name>
<reference evidence="4 5" key="1">
    <citation type="submission" date="2005-09" db="EMBL/GenBank/DDBJ databases">
        <authorList>
            <person name="Mural R.J."/>
            <person name="Li P.W."/>
            <person name="Adams M.D."/>
            <person name="Amanatides P.G."/>
            <person name="Baden-Tillson H."/>
            <person name="Barnstead M."/>
            <person name="Chin S.H."/>
            <person name="Dew I."/>
            <person name="Evans C.A."/>
            <person name="Ferriera S."/>
            <person name="Flanigan M."/>
            <person name="Fosler C."/>
            <person name="Glodek A."/>
            <person name="Gu Z."/>
            <person name="Holt R.A."/>
            <person name="Jennings D."/>
            <person name="Kraft C.L."/>
            <person name="Lu F."/>
            <person name="Nguyen T."/>
            <person name="Nusskern D.R."/>
            <person name="Pfannkoch C.M."/>
            <person name="Sitter C."/>
            <person name="Sutton G.G."/>
            <person name="Venter J.C."/>
            <person name="Wang Z."/>
            <person name="Woodage T."/>
            <person name="Zheng X.H."/>
            <person name="Zhong F."/>
        </authorList>
    </citation>
    <scope>NUCLEOTIDE SEQUENCE [LARGE SCALE GENOMIC DNA]</scope>
    <source>
        <strain>BN</strain>
        <strain evidence="5">Sprague-Dawley</strain>
    </source>
</reference>
<protein>
    <submittedName>
        <fullName evidence="4">Zinc finger protein 541 (Predicted)</fullName>
    </submittedName>
</protein>
<dbReference type="EMBL" id="CH473979">
    <property type="protein sequence ID" value="EDM08342.1"/>
    <property type="molecule type" value="Genomic_DNA"/>
</dbReference>
<dbReference type="InterPro" id="IPR013087">
    <property type="entry name" value="Znf_C2H2_type"/>
</dbReference>
<dbReference type="GO" id="GO:0008270">
    <property type="term" value="F:zinc ion binding"/>
    <property type="evidence" value="ECO:0007669"/>
    <property type="project" value="UniProtKB-KW"/>
</dbReference>
<evidence type="ECO:0000256" key="2">
    <source>
        <dbReference type="SAM" id="MobiDB-lite"/>
    </source>
</evidence>
<evidence type="ECO:0000313" key="4">
    <source>
        <dbReference type="EMBL" id="EDM08342.1"/>
    </source>
</evidence>
<evidence type="ECO:0000259" key="3">
    <source>
        <dbReference type="PROSITE" id="PS50157"/>
    </source>
</evidence>
<sequence length="326" mass="34938">MQVLQMIAKSQRIFSHTQVATAAAQRPGPEGKQSTLKPLQGPWPPQTLPPVPTVDSFQIGPGHSEPEGSPVRRRKTMPAVSRETSPGGPRRDTKGGPKVASAPPSLTGPALHPSRNPDNSSLAKGTLDLGDIIPSAGSRQSQLGGDEPSGTQLVGKQGQGENGLASGAMRGEKGPACPRGGGYRLFSGHPRAQRFSGFRKEKVKMDVCCAASPSQVAMASFSSAGPLADPPRDMKSKLTIFNRIQGGNIYRLPHPVKEESLAGGCHQPNGTPTDWMESKSTFVCKNCSQMFYTEKGLSSHMCFHSDQWPSPRGKQEQQVRGKWWLL</sequence>
<feature type="domain" description="C2H2-type" evidence="3">
    <location>
        <begin position="282"/>
        <end position="309"/>
    </location>
</feature>
<dbReference type="Proteomes" id="UP000234681">
    <property type="component" value="Chromosome 1"/>
</dbReference>
<accession>A6J892</accession>
<evidence type="ECO:0000313" key="5">
    <source>
        <dbReference type="Proteomes" id="UP000234681"/>
    </source>
</evidence>
<feature type="compositionally biased region" description="Polar residues" evidence="2">
    <location>
        <begin position="137"/>
        <end position="154"/>
    </location>
</feature>
<organism evidence="4 5">
    <name type="scientific">Rattus norvegicus</name>
    <name type="common">Rat</name>
    <dbReference type="NCBI Taxonomy" id="10116"/>
    <lineage>
        <taxon>Eukaryota</taxon>
        <taxon>Metazoa</taxon>
        <taxon>Chordata</taxon>
        <taxon>Craniata</taxon>
        <taxon>Vertebrata</taxon>
        <taxon>Euteleostomi</taxon>
        <taxon>Mammalia</taxon>
        <taxon>Eutheria</taxon>
        <taxon>Euarchontoglires</taxon>
        <taxon>Glires</taxon>
        <taxon>Rodentia</taxon>
        <taxon>Myomorpha</taxon>
        <taxon>Muroidea</taxon>
        <taxon>Muridae</taxon>
        <taxon>Murinae</taxon>
        <taxon>Rattus</taxon>
    </lineage>
</organism>
<dbReference type="AlphaFoldDB" id="A6J892"/>
<feature type="compositionally biased region" description="Pro residues" evidence="2">
    <location>
        <begin position="41"/>
        <end position="52"/>
    </location>
</feature>